<dbReference type="AlphaFoldDB" id="A0A1W1UMV4"/>
<proteinExistence type="predicted"/>
<dbReference type="Gene3D" id="3.10.450.40">
    <property type="match status" value="1"/>
</dbReference>
<sequence length="113" mass="12610">MNRESGLMLNDETAHIRQSIADILQTAVGTRIQRREYGSILPMLLDRPISHALALQIAAASIVALQRWEPRIDITAFAVQFAEESKYRLTADISATTKNGNQSLNFNQLGLMQ</sequence>
<evidence type="ECO:0000313" key="2">
    <source>
        <dbReference type="EMBL" id="SMB82400.1"/>
    </source>
</evidence>
<accession>A0A1W1UMV4</accession>
<dbReference type="SUPFAM" id="SSF160719">
    <property type="entry name" value="gpW/gp25-like"/>
    <property type="match status" value="1"/>
</dbReference>
<organism evidence="2 3">
    <name type="scientific">Pasteurella testudinis DSM 23072</name>
    <dbReference type="NCBI Taxonomy" id="1122938"/>
    <lineage>
        <taxon>Bacteria</taxon>
        <taxon>Pseudomonadati</taxon>
        <taxon>Pseudomonadota</taxon>
        <taxon>Gammaproteobacteria</taxon>
        <taxon>Pasteurellales</taxon>
        <taxon>Pasteurellaceae</taxon>
        <taxon>Pasteurella</taxon>
    </lineage>
</organism>
<dbReference type="Proteomes" id="UP000192408">
    <property type="component" value="Unassembled WGS sequence"/>
</dbReference>
<evidence type="ECO:0000313" key="3">
    <source>
        <dbReference type="Proteomes" id="UP000192408"/>
    </source>
</evidence>
<name>A0A1W1UMV4_9PAST</name>
<feature type="domain" description="IraD/Gp25-like" evidence="1">
    <location>
        <begin position="12"/>
        <end position="100"/>
    </location>
</feature>
<dbReference type="STRING" id="1122938.SAMN05660772_02096"/>
<dbReference type="Pfam" id="PF04965">
    <property type="entry name" value="GPW_gp25"/>
    <property type="match status" value="1"/>
</dbReference>
<dbReference type="RefSeq" id="WP_084256571.1">
    <property type="nucleotide sequence ID" value="NZ_FWWV01000009.1"/>
</dbReference>
<keyword evidence="3" id="KW-1185">Reference proteome</keyword>
<evidence type="ECO:0000259" key="1">
    <source>
        <dbReference type="Pfam" id="PF04965"/>
    </source>
</evidence>
<reference evidence="3" key="1">
    <citation type="submission" date="2017-04" db="EMBL/GenBank/DDBJ databases">
        <authorList>
            <person name="Varghese N."/>
            <person name="Submissions S."/>
        </authorList>
    </citation>
    <scope>NUCLEOTIDE SEQUENCE [LARGE SCALE GENOMIC DNA]</scope>
    <source>
        <strain evidence="3">DSM 23072</strain>
    </source>
</reference>
<gene>
    <name evidence="2" type="ORF">SAMN05660772_02096</name>
</gene>
<protein>
    <recommendedName>
        <fullName evidence="1">IraD/Gp25-like domain-containing protein</fullName>
    </recommendedName>
</protein>
<dbReference type="EMBL" id="FWWV01000009">
    <property type="protein sequence ID" value="SMB82400.1"/>
    <property type="molecule type" value="Genomic_DNA"/>
</dbReference>
<dbReference type="InterPro" id="IPR007048">
    <property type="entry name" value="IraD/Gp25-like"/>
</dbReference>